<dbReference type="InterPro" id="IPR000644">
    <property type="entry name" value="CBS_dom"/>
</dbReference>
<gene>
    <name evidence="5" type="ORF">TOI97_07325</name>
</gene>
<dbReference type="PANTHER" id="PTHR43080:SF2">
    <property type="entry name" value="CBS DOMAIN-CONTAINING PROTEIN"/>
    <property type="match status" value="1"/>
</dbReference>
<keyword evidence="6" id="KW-1185">Reference proteome</keyword>
<keyword evidence="3" id="KW-1133">Transmembrane helix</keyword>
<feature type="domain" description="CBS" evidence="4">
    <location>
        <begin position="314"/>
        <end position="370"/>
    </location>
</feature>
<dbReference type="PANTHER" id="PTHR43080">
    <property type="entry name" value="CBS DOMAIN-CONTAINING PROTEIN CBSX3, MITOCHONDRIAL"/>
    <property type="match status" value="1"/>
</dbReference>
<dbReference type="Pfam" id="PF04982">
    <property type="entry name" value="TM_HPP"/>
    <property type="match status" value="1"/>
</dbReference>
<dbReference type="Gene3D" id="3.10.580.10">
    <property type="entry name" value="CBS-domain"/>
    <property type="match status" value="2"/>
</dbReference>
<evidence type="ECO:0000256" key="3">
    <source>
        <dbReference type="SAM" id="Phobius"/>
    </source>
</evidence>
<evidence type="ECO:0000259" key="4">
    <source>
        <dbReference type="PROSITE" id="PS51371"/>
    </source>
</evidence>
<dbReference type="Pfam" id="PF00571">
    <property type="entry name" value="CBS"/>
    <property type="match status" value="2"/>
</dbReference>
<dbReference type="Proteomes" id="UP001294570">
    <property type="component" value="Unassembled WGS sequence"/>
</dbReference>
<dbReference type="InterPro" id="IPR046342">
    <property type="entry name" value="CBS_dom_sf"/>
</dbReference>
<evidence type="ECO:0000313" key="6">
    <source>
        <dbReference type="Proteomes" id="UP001294570"/>
    </source>
</evidence>
<evidence type="ECO:0000256" key="2">
    <source>
        <dbReference type="PROSITE-ProRule" id="PRU00703"/>
    </source>
</evidence>
<accession>A0ABU5GS92</accession>
<protein>
    <submittedName>
        <fullName evidence="5">HPP family protein</fullName>
    </submittedName>
</protein>
<comment type="caution">
    <text evidence="5">The sequence shown here is derived from an EMBL/GenBank/DDBJ whole genome shotgun (WGS) entry which is preliminary data.</text>
</comment>
<evidence type="ECO:0000256" key="1">
    <source>
        <dbReference type="ARBA" id="ARBA00023122"/>
    </source>
</evidence>
<dbReference type="SMART" id="SM00116">
    <property type="entry name" value="CBS"/>
    <property type="match status" value="2"/>
</dbReference>
<name>A0ABU5GS92_9GAMM</name>
<proteinExistence type="predicted"/>
<evidence type="ECO:0000313" key="5">
    <source>
        <dbReference type="EMBL" id="MDY7219377.1"/>
    </source>
</evidence>
<feature type="transmembrane region" description="Helical" evidence="3">
    <location>
        <begin position="73"/>
        <end position="93"/>
    </location>
</feature>
<dbReference type="InterPro" id="IPR051257">
    <property type="entry name" value="Diverse_CBS-Domain"/>
</dbReference>
<dbReference type="RefSeq" id="WP_321553471.1">
    <property type="nucleotide sequence ID" value="NZ_JAXIVU010000008.1"/>
</dbReference>
<keyword evidence="1 2" id="KW-0129">CBS domain</keyword>
<keyword evidence="3" id="KW-0812">Transmembrane</keyword>
<dbReference type="EMBL" id="JAXIVU010000008">
    <property type="protein sequence ID" value="MDY7219377.1"/>
    <property type="molecule type" value="Genomic_DNA"/>
</dbReference>
<feature type="transmembrane region" description="Helical" evidence="3">
    <location>
        <begin position="48"/>
        <end position="66"/>
    </location>
</feature>
<dbReference type="SUPFAM" id="SSF54631">
    <property type="entry name" value="CBS-domain pair"/>
    <property type="match status" value="1"/>
</dbReference>
<dbReference type="PROSITE" id="PS51371">
    <property type="entry name" value="CBS"/>
    <property type="match status" value="2"/>
</dbReference>
<dbReference type="InterPro" id="IPR058581">
    <property type="entry name" value="TM_HPP"/>
</dbReference>
<feature type="transmembrane region" description="Helical" evidence="3">
    <location>
        <begin position="20"/>
        <end position="42"/>
    </location>
</feature>
<feature type="transmembrane region" description="Helical" evidence="3">
    <location>
        <begin position="137"/>
        <end position="159"/>
    </location>
</feature>
<reference evidence="5 6" key="1">
    <citation type="submission" date="2023-12" db="EMBL/GenBank/DDBJ databases">
        <title>Denitrificimonas halotolerans sp. nov.,a novel species isolated from landfill leachate.</title>
        <authorList>
            <person name="Wang S."/>
        </authorList>
    </citation>
    <scope>NUCLEOTIDE SEQUENCE [LARGE SCALE GENOMIC DNA]</scope>
    <source>
        <strain evidence="5 6">JX-1</strain>
    </source>
</reference>
<organism evidence="5 6">
    <name type="scientific">Denitrificimonas halotolerans</name>
    <dbReference type="NCBI Taxonomy" id="3098930"/>
    <lineage>
        <taxon>Bacteria</taxon>
        <taxon>Pseudomonadati</taxon>
        <taxon>Pseudomonadota</taxon>
        <taxon>Gammaproteobacteria</taxon>
        <taxon>Pseudomonadales</taxon>
        <taxon>Pseudomonadaceae</taxon>
        <taxon>Denitrificimonas</taxon>
    </lineage>
</organism>
<keyword evidence="3" id="KW-0472">Membrane</keyword>
<feature type="domain" description="CBS" evidence="4">
    <location>
        <begin position="240"/>
        <end position="296"/>
    </location>
</feature>
<sequence length="372" mass="41278">MRAWIKAFTPLSLNIPAKQWLRAAAGAFLGVLLCVFCTHYLFGTDIAFSLVPPLGASAVLLFITSATPLAHPWSMLAGNLISASIGVIAALYINDPVVRSAIVVCSAITCMLSLRCLHPPSCAIALAVTLDPTLHALGFAVLIPVASQSLILLCLAMIFNNLTGTPYPRPIAPPQESVRDTADPVPSARTSFNEEDLDKALEEFGTYVDVRREDLEELLRLTESHTFKRRTNNITAGAIMSRDLRTGQPDMLIEEAWTLLKTYRLNALPVVDQYQRLVGIITLVDLLHYFELEAPSSRFHRLRYLRNRRLKDIMTKNVITVSFNTPLTELITLLSDKGLHNMPVVDEKQQLAGIVTQSDLIAALYRSWLIRF</sequence>
<dbReference type="CDD" id="cd04600">
    <property type="entry name" value="CBS_pair_HPP_assoc"/>
    <property type="match status" value="1"/>
</dbReference>